<dbReference type="AlphaFoldDB" id="A0A918Q540"/>
<evidence type="ECO:0000313" key="4">
    <source>
        <dbReference type="Proteomes" id="UP000619457"/>
    </source>
</evidence>
<dbReference type="InterPro" id="IPR036938">
    <property type="entry name" value="PAP2/HPO_sf"/>
</dbReference>
<comment type="caution">
    <text evidence="3">The sequence shown here is derived from an EMBL/GenBank/DDBJ whole genome shotgun (WGS) entry which is preliminary data.</text>
</comment>
<feature type="transmembrane region" description="Helical" evidence="1">
    <location>
        <begin position="27"/>
        <end position="49"/>
    </location>
</feature>
<dbReference type="RefSeq" id="WP_018474778.1">
    <property type="nucleotide sequence ID" value="NZ_BMWX01000004.1"/>
</dbReference>
<reference evidence="3" key="1">
    <citation type="journal article" date="2014" name="Int. J. Syst. Evol. Microbiol.">
        <title>Complete genome sequence of Corynebacterium casei LMG S-19264T (=DSM 44701T), isolated from a smear-ripened cheese.</title>
        <authorList>
            <consortium name="US DOE Joint Genome Institute (JGI-PGF)"/>
            <person name="Walter F."/>
            <person name="Albersmeier A."/>
            <person name="Kalinowski J."/>
            <person name="Ruckert C."/>
        </authorList>
    </citation>
    <scope>NUCLEOTIDE SEQUENCE</scope>
    <source>
        <strain evidence="3">KCTC 12368</strain>
    </source>
</reference>
<feature type="domain" description="Phosphatidic acid phosphatase type 2/haloperoxidase" evidence="2">
    <location>
        <begin position="60"/>
        <end position="175"/>
    </location>
</feature>
<dbReference type="SMART" id="SM00014">
    <property type="entry name" value="acidPPc"/>
    <property type="match status" value="1"/>
</dbReference>
<dbReference type="Proteomes" id="UP000619457">
    <property type="component" value="Unassembled WGS sequence"/>
</dbReference>
<evidence type="ECO:0000313" key="3">
    <source>
        <dbReference type="EMBL" id="GGZ31412.1"/>
    </source>
</evidence>
<dbReference type="InterPro" id="IPR000326">
    <property type="entry name" value="PAP2/HPO"/>
</dbReference>
<dbReference type="Pfam" id="PF01569">
    <property type="entry name" value="PAP2"/>
    <property type="match status" value="1"/>
</dbReference>
<evidence type="ECO:0000259" key="2">
    <source>
        <dbReference type="SMART" id="SM00014"/>
    </source>
</evidence>
<dbReference type="EMBL" id="BMWX01000004">
    <property type="protein sequence ID" value="GGZ31412.1"/>
    <property type="molecule type" value="Genomic_DNA"/>
</dbReference>
<evidence type="ECO:0000256" key="1">
    <source>
        <dbReference type="SAM" id="Phobius"/>
    </source>
</evidence>
<proteinExistence type="predicted"/>
<sequence length="194" mass="22269">MIETIKDLDEKLFILLNSFHQDWLDEVMYAISGTALWLPLYALLAYFIIKTQGKASIWVFIGIALAILFSDQTTSGLMKPYFERLRPCHDLRWDSIMHNYRHCGGMYGFASSHASNTFSLATFMNLAFRGNNRYLKWLFPWAIIVSYSRIYLGVHYPADVFVGATVGILAGFAAYWVAFRLQELVTKQVLGQDQ</sequence>
<dbReference type="CDD" id="cd03395">
    <property type="entry name" value="PAP2_like_4"/>
    <property type="match status" value="1"/>
</dbReference>
<organism evidence="3 4">
    <name type="scientific">Echinicola pacifica</name>
    <dbReference type="NCBI Taxonomy" id="346377"/>
    <lineage>
        <taxon>Bacteria</taxon>
        <taxon>Pseudomonadati</taxon>
        <taxon>Bacteroidota</taxon>
        <taxon>Cytophagia</taxon>
        <taxon>Cytophagales</taxon>
        <taxon>Cyclobacteriaceae</taxon>
        <taxon>Echinicola</taxon>
    </lineage>
</organism>
<feature type="transmembrane region" description="Helical" evidence="1">
    <location>
        <begin position="55"/>
        <end position="77"/>
    </location>
</feature>
<keyword evidence="4" id="KW-1185">Reference proteome</keyword>
<dbReference type="Gene3D" id="1.20.144.10">
    <property type="entry name" value="Phosphatidic acid phosphatase type 2/haloperoxidase"/>
    <property type="match status" value="1"/>
</dbReference>
<dbReference type="PANTHER" id="PTHR14969:SF13">
    <property type="entry name" value="AT30094P"/>
    <property type="match status" value="1"/>
</dbReference>
<name>A0A918Q540_9BACT</name>
<feature type="transmembrane region" description="Helical" evidence="1">
    <location>
        <begin position="134"/>
        <end position="154"/>
    </location>
</feature>
<protein>
    <submittedName>
        <fullName evidence="3">Phosphatase PAP2 family protein</fullName>
    </submittedName>
</protein>
<gene>
    <name evidence="3" type="ORF">GCM10007049_25690</name>
</gene>
<keyword evidence="1" id="KW-0472">Membrane</keyword>
<keyword evidence="1" id="KW-1133">Transmembrane helix</keyword>
<dbReference type="PANTHER" id="PTHR14969">
    <property type="entry name" value="SPHINGOSINE-1-PHOSPHATE PHOSPHOHYDROLASE"/>
    <property type="match status" value="1"/>
</dbReference>
<dbReference type="SUPFAM" id="SSF48317">
    <property type="entry name" value="Acid phosphatase/Vanadium-dependent haloperoxidase"/>
    <property type="match status" value="1"/>
</dbReference>
<keyword evidence="1" id="KW-0812">Transmembrane</keyword>
<feature type="transmembrane region" description="Helical" evidence="1">
    <location>
        <begin position="160"/>
        <end position="178"/>
    </location>
</feature>
<reference evidence="3" key="2">
    <citation type="submission" date="2020-09" db="EMBL/GenBank/DDBJ databases">
        <authorList>
            <person name="Sun Q."/>
            <person name="Kim S."/>
        </authorList>
    </citation>
    <scope>NUCLEOTIDE SEQUENCE</scope>
    <source>
        <strain evidence="3">KCTC 12368</strain>
    </source>
</reference>
<accession>A0A918Q540</accession>